<dbReference type="Pfam" id="PF13385">
    <property type="entry name" value="Laminin_G_3"/>
    <property type="match status" value="2"/>
</dbReference>
<evidence type="ECO:0000313" key="1">
    <source>
        <dbReference type="EMBL" id="CAF1146649.1"/>
    </source>
</evidence>
<accession>A0A814SF85</accession>
<name>A0A814SF85_9BILA</name>
<dbReference type="EMBL" id="CAJNOQ010006762">
    <property type="protein sequence ID" value="CAF1146649.1"/>
    <property type="molecule type" value="Genomic_DNA"/>
</dbReference>
<proteinExistence type="predicted"/>
<dbReference type="OrthoDB" id="347083at2759"/>
<keyword evidence="3" id="KW-1185">Reference proteome</keyword>
<dbReference type="Gene3D" id="2.60.120.200">
    <property type="match status" value="2"/>
</dbReference>
<organism evidence="1 3">
    <name type="scientific">Didymodactylos carnosus</name>
    <dbReference type="NCBI Taxonomy" id="1234261"/>
    <lineage>
        <taxon>Eukaryota</taxon>
        <taxon>Metazoa</taxon>
        <taxon>Spiralia</taxon>
        <taxon>Gnathifera</taxon>
        <taxon>Rotifera</taxon>
        <taxon>Eurotatoria</taxon>
        <taxon>Bdelloidea</taxon>
        <taxon>Philodinida</taxon>
        <taxon>Philodinidae</taxon>
        <taxon>Didymodactylos</taxon>
    </lineage>
</organism>
<protein>
    <submittedName>
        <fullName evidence="1">Uncharacterized protein</fullName>
    </submittedName>
</protein>
<gene>
    <name evidence="1" type="ORF">GPM918_LOCUS20963</name>
    <name evidence="2" type="ORF">SRO942_LOCUS20960</name>
</gene>
<evidence type="ECO:0000313" key="3">
    <source>
        <dbReference type="Proteomes" id="UP000663829"/>
    </source>
</evidence>
<dbReference type="EMBL" id="CAJOBC010006762">
    <property type="protein sequence ID" value="CAF3910183.1"/>
    <property type="molecule type" value="Genomic_DNA"/>
</dbReference>
<sequence length="983" mass="103429">MGVISMCKTQPCSVEITNYADAIVGVCNTQAGGNSSPVTQGGGNCQYYNANQSPMAAIDDILSTKYLNFGSATSSTTSPVAGVGTGFYVTPVNGATLLSGIVFVTADDYPARDPLTITVEGSNNLSSSLTLGSSWTLMYNGSTGLDTDPGRNTYGIFQAISATISYTSYRVLITSQRGTEDSVQYSEAHLISCSITGTADASMAYYSFDNGSFYDSGSRHINGTGSNAWSIDGRLGQALNLVVNPAYFTATGFTWLGASNRAFSIALWINPVTVTDGGTIIHVGSYANGGGWCMPFIGFQSGGQIVTQLYIISYIVQIVGPVISINKWTHIVQTYSPGNGMRMYINGILFNSTGPLDQFQGAAVPMTIYLGNPSVTGCVTGAILEKQVYGAFDEFYVYSRELTLTQPCSVEITNYADAIVGVCNTQAGGNSSPVTQGGGNCQYYNANQSPMAAIDDILSTKYLNFGSATSSTTSPVAGVGTGFYVTPVNGATLLSGIVFVTADDYPARDPLTITVEGSNNLSSSLTLGSSWTLMYNGSTGLDTDPGRNTYGIFQAISATISYTSYRVLITSQRGTEDSVQYSEAHLISCSITGTADASMAYYSFDNGSFYDSGSRHINGTGSNAWSIDGRLGQALNLVVNPAYFTATGFTWLGASNRAFSIALWINPVTVTDGGTIIHVGSYANGGGWCMPFIGFQSGGQIVTQLYIISYIVQIVGPVISINKWTHIVQTYSPGNGMRMYINGILFNSTGPLDQFQGAAVPMTIYLGNPSVTGCVTGAILEKQVYGAFDEFYVYSRELTLTSANVITIPGDSIVAVCNTLAGSNSQSVSQGNGQCQYPTAQGPGNVIDRALSPTYLNFGQGISSTTSATQGVGTGFYVTPSIGATLLTGVQFLTGVDIPARDPLTITIEGSNSLSSSLPLGSSWTLIYSGPSGLSTDPGRIAFGPIQIVSSNVRYTSYRLLITSQRSIANSVQYGEVFLLGTP</sequence>
<dbReference type="AlphaFoldDB" id="A0A814SF85"/>
<dbReference type="SUPFAM" id="SSF49899">
    <property type="entry name" value="Concanavalin A-like lectins/glucanases"/>
    <property type="match status" value="2"/>
</dbReference>
<comment type="caution">
    <text evidence="1">The sequence shown here is derived from an EMBL/GenBank/DDBJ whole genome shotgun (WGS) entry which is preliminary data.</text>
</comment>
<reference evidence="1" key="1">
    <citation type="submission" date="2021-02" db="EMBL/GenBank/DDBJ databases">
        <authorList>
            <person name="Nowell W R."/>
        </authorList>
    </citation>
    <scope>NUCLEOTIDE SEQUENCE</scope>
</reference>
<evidence type="ECO:0000313" key="2">
    <source>
        <dbReference type="EMBL" id="CAF3910183.1"/>
    </source>
</evidence>
<dbReference type="Proteomes" id="UP000681722">
    <property type="component" value="Unassembled WGS sequence"/>
</dbReference>
<dbReference type="InterPro" id="IPR013320">
    <property type="entry name" value="ConA-like_dom_sf"/>
</dbReference>
<dbReference type="Proteomes" id="UP000663829">
    <property type="component" value="Unassembled WGS sequence"/>
</dbReference>